<dbReference type="EMBL" id="BKCJ011110259">
    <property type="protein sequence ID" value="GFC87445.1"/>
    <property type="molecule type" value="Genomic_DNA"/>
</dbReference>
<organism evidence="2">
    <name type="scientific">Tanacetum cinerariifolium</name>
    <name type="common">Dalmatian daisy</name>
    <name type="synonym">Chrysanthemum cinerariifolium</name>
    <dbReference type="NCBI Taxonomy" id="118510"/>
    <lineage>
        <taxon>Eukaryota</taxon>
        <taxon>Viridiplantae</taxon>
        <taxon>Streptophyta</taxon>
        <taxon>Embryophyta</taxon>
        <taxon>Tracheophyta</taxon>
        <taxon>Spermatophyta</taxon>
        <taxon>Magnoliopsida</taxon>
        <taxon>eudicotyledons</taxon>
        <taxon>Gunneridae</taxon>
        <taxon>Pentapetalae</taxon>
        <taxon>asterids</taxon>
        <taxon>campanulids</taxon>
        <taxon>Asterales</taxon>
        <taxon>Asteraceae</taxon>
        <taxon>Asteroideae</taxon>
        <taxon>Anthemideae</taxon>
        <taxon>Anthemidinae</taxon>
        <taxon>Tanacetum</taxon>
    </lineage>
</organism>
<protein>
    <submittedName>
        <fullName evidence="2">Protein NYNRIN-like</fullName>
    </submittedName>
</protein>
<evidence type="ECO:0000313" key="2">
    <source>
        <dbReference type="EMBL" id="GFC87445.1"/>
    </source>
</evidence>
<dbReference type="AlphaFoldDB" id="A0A699RN23"/>
<dbReference type="InterPro" id="IPR043502">
    <property type="entry name" value="DNA/RNA_pol_sf"/>
</dbReference>
<evidence type="ECO:0000259" key="1">
    <source>
        <dbReference type="Pfam" id="PF17919"/>
    </source>
</evidence>
<feature type="domain" description="Reverse transcriptase/retrotransposon-derived protein RNase H-like" evidence="1">
    <location>
        <begin position="17"/>
        <end position="84"/>
    </location>
</feature>
<proteinExistence type="predicted"/>
<name>A0A699RN23_TANCI</name>
<gene>
    <name evidence="2" type="ORF">Tci_859415</name>
</gene>
<dbReference type="Pfam" id="PF17919">
    <property type="entry name" value="RT_RNaseH_2"/>
    <property type="match status" value="1"/>
</dbReference>
<sequence>MFVWISGRSIPRSDFRWTTEAEQAFQQLKKHLSVLSMLAAPRPQEELIMYMSATHGAISAVLLTERGTVQTPVYFISRALQGPGQAQDSY</sequence>
<comment type="caution">
    <text evidence="2">The sequence shown here is derived from an EMBL/GenBank/DDBJ whole genome shotgun (WGS) entry which is preliminary data.</text>
</comment>
<dbReference type="InterPro" id="IPR041577">
    <property type="entry name" value="RT_RNaseH_2"/>
</dbReference>
<dbReference type="SUPFAM" id="SSF56672">
    <property type="entry name" value="DNA/RNA polymerases"/>
    <property type="match status" value="1"/>
</dbReference>
<reference evidence="2" key="1">
    <citation type="journal article" date="2019" name="Sci. Rep.">
        <title>Draft genome of Tanacetum cinerariifolium, the natural source of mosquito coil.</title>
        <authorList>
            <person name="Yamashiro T."/>
            <person name="Shiraishi A."/>
            <person name="Satake H."/>
            <person name="Nakayama K."/>
        </authorList>
    </citation>
    <scope>NUCLEOTIDE SEQUENCE</scope>
</reference>
<accession>A0A699RN23</accession>